<dbReference type="Gene3D" id="1.10.472.80">
    <property type="entry name" value="Ypt/Rab-GAP domain of gyp1p, domain 3"/>
    <property type="match status" value="1"/>
</dbReference>
<dbReference type="Pfam" id="PF07534">
    <property type="entry name" value="TLD"/>
    <property type="match status" value="1"/>
</dbReference>
<dbReference type="PANTHER" id="PTHR23354">
    <property type="entry name" value="NUCLEOLAR PROTEIN 7/ESTROGEN RECEPTOR COACTIVATOR-RELATED"/>
    <property type="match status" value="1"/>
</dbReference>
<dbReference type="Proteomes" id="UP000001542">
    <property type="component" value="Unassembled WGS sequence"/>
</dbReference>
<dbReference type="VEuPathDB" id="TrichDB:TVAG_188700"/>
<evidence type="ECO:0000256" key="3">
    <source>
        <dbReference type="ARBA" id="ARBA00023018"/>
    </source>
</evidence>
<dbReference type="GO" id="GO:0030659">
    <property type="term" value="C:cytoplasmic vesicle membrane"/>
    <property type="evidence" value="ECO:0007669"/>
    <property type="project" value="UniProtKB-SubCell"/>
</dbReference>
<dbReference type="SMART" id="SM00584">
    <property type="entry name" value="TLDc"/>
    <property type="match status" value="1"/>
</dbReference>
<sequence>MDPKAVINQFNLNSTDSYGFYEHSSFIPDREWEAEENLRLQNFQKVPTYIPKFNDKIKKLIRYGVPLNYRRNFWFQASGAFDYYKTSKVKFNWEKIMTRAMSQPMTNASNFGSSVDILNFLPESNVKQLKIFLHIVWVSNPQIIFAPLIPTVAALLLMYLEPPLAYLTIKAMIDRSAGNGNWYFTVDQKCFYASAESISDQLKRFCSDIDKHATQIGASITKLVMSLFPTFFLPFSTLPAALTFFDSFVLEGRKVLLRFCIGLFSTNRQQLCKSKTPDEFYEIVVNSIRELNTPAKIKSLIKESFVLFISRERHIIPSETAITSDEKPIEELNYFNAYKSYPDFLDKSPAYNSGGIKSWRSSMGIELMSSLSPAKLGKAEEDLDVMSILAKHTPEVLGGNLLANSLYYRLREYLPPSCRCYSPQLVYKLSSDGTMFQTLYSKAEKKKPHLLIVKTDKSLVGAFFDDHPHPGYKGSTTNIVFSCDNYQFYRTARPSNGLYCSCTTSTIMVGGLKASLYFEDGMQKLFSDPSDTFDSPSLLNGDKNNENILDIELYKLFLKT</sequence>
<dbReference type="OrthoDB" id="10065050at2759"/>
<evidence type="ECO:0000256" key="6">
    <source>
        <dbReference type="ARBA" id="ARBA00034103"/>
    </source>
</evidence>
<gene>
    <name evidence="9" type="ORF">TVAG_188700</name>
</gene>
<evidence type="ECO:0000259" key="8">
    <source>
        <dbReference type="PROSITE" id="PS51886"/>
    </source>
</evidence>
<dbReference type="AlphaFoldDB" id="A2EEY5"/>
<dbReference type="VEuPathDB" id="TrichDB:TVAGG3_0471890"/>
<feature type="domain" description="Rab-GAP TBC" evidence="7">
    <location>
        <begin position="64"/>
        <end position="252"/>
    </location>
</feature>
<name>A2EEY5_TRIV3</name>
<keyword evidence="5" id="KW-0968">Cytoplasmic vesicle</keyword>
<keyword evidence="3" id="KW-0770">Synapse</keyword>
<evidence type="ECO:0000313" key="9">
    <source>
        <dbReference type="EMBL" id="EAY08783.1"/>
    </source>
</evidence>
<dbReference type="EMBL" id="DS113371">
    <property type="protein sequence ID" value="EAY08783.1"/>
    <property type="molecule type" value="Genomic_DNA"/>
</dbReference>
<evidence type="ECO:0000256" key="2">
    <source>
        <dbReference type="ARBA" id="ARBA00004184"/>
    </source>
</evidence>
<proteinExistence type="predicted"/>
<evidence type="ECO:0000259" key="7">
    <source>
        <dbReference type="PROSITE" id="PS50086"/>
    </source>
</evidence>
<dbReference type="PANTHER" id="PTHR23354:SF122">
    <property type="entry name" value="GTPASE-ACTIVATING PROTEIN SKYWALKER"/>
    <property type="match status" value="1"/>
</dbReference>
<dbReference type="SUPFAM" id="SSF47923">
    <property type="entry name" value="Ypt/Rab-GAP domain of gyp1p"/>
    <property type="match status" value="2"/>
</dbReference>
<organism evidence="9 10">
    <name type="scientific">Trichomonas vaginalis (strain ATCC PRA-98 / G3)</name>
    <dbReference type="NCBI Taxonomy" id="412133"/>
    <lineage>
        <taxon>Eukaryota</taxon>
        <taxon>Metamonada</taxon>
        <taxon>Parabasalia</taxon>
        <taxon>Trichomonadida</taxon>
        <taxon>Trichomonadidae</taxon>
        <taxon>Trichomonas</taxon>
    </lineage>
</organism>
<dbReference type="KEGG" id="tva:4766690"/>
<dbReference type="InParanoid" id="A2EEY5"/>
<keyword evidence="4" id="KW-0472">Membrane</keyword>
<dbReference type="Pfam" id="PF00566">
    <property type="entry name" value="RabGAP-TBC"/>
    <property type="match status" value="1"/>
</dbReference>
<protein>
    <submittedName>
        <fullName evidence="9">TLD family protein</fullName>
    </submittedName>
</protein>
<feature type="domain" description="TLDc" evidence="8">
    <location>
        <begin position="400"/>
        <end position="557"/>
    </location>
</feature>
<dbReference type="PROSITE" id="PS51886">
    <property type="entry name" value="TLDC"/>
    <property type="match status" value="1"/>
</dbReference>
<dbReference type="InterPro" id="IPR000195">
    <property type="entry name" value="Rab-GAP-TBC_dom"/>
</dbReference>
<reference evidence="9" key="1">
    <citation type="submission" date="2006-10" db="EMBL/GenBank/DDBJ databases">
        <authorList>
            <person name="Amadeo P."/>
            <person name="Zhao Q."/>
            <person name="Wortman J."/>
            <person name="Fraser-Liggett C."/>
            <person name="Carlton J."/>
        </authorList>
    </citation>
    <scope>NUCLEOTIDE SEQUENCE</scope>
    <source>
        <strain evidence="9">G3</strain>
    </source>
</reference>
<reference evidence="9" key="2">
    <citation type="journal article" date="2007" name="Science">
        <title>Draft genome sequence of the sexually transmitted pathogen Trichomonas vaginalis.</title>
        <authorList>
            <person name="Carlton J.M."/>
            <person name="Hirt R.P."/>
            <person name="Silva J.C."/>
            <person name="Delcher A.L."/>
            <person name="Schatz M."/>
            <person name="Zhao Q."/>
            <person name="Wortman J.R."/>
            <person name="Bidwell S.L."/>
            <person name="Alsmark U.C.M."/>
            <person name="Besteiro S."/>
            <person name="Sicheritz-Ponten T."/>
            <person name="Noel C.J."/>
            <person name="Dacks J.B."/>
            <person name="Foster P.G."/>
            <person name="Simillion C."/>
            <person name="Van de Peer Y."/>
            <person name="Miranda-Saavedra D."/>
            <person name="Barton G.J."/>
            <person name="Westrop G.D."/>
            <person name="Mueller S."/>
            <person name="Dessi D."/>
            <person name="Fiori P.L."/>
            <person name="Ren Q."/>
            <person name="Paulsen I."/>
            <person name="Zhang H."/>
            <person name="Bastida-Corcuera F.D."/>
            <person name="Simoes-Barbosa A."/>
            <person name="Brown M.T."/>
            <person name="Hayes R.D."/>
            <person name="Mukherjee M."/>
            <person name="Okumura C.Y."/>
            <person name="Schneider R."/>
            <person name="Smith A.J."/>
            <person name="Vanacova S."/>
            <person name="Villalvazo M."/>
            <person name="Haas B.J."/>
            <person name="Pertea M."/>
            <person name="Feldblyum T.V."/>
            <person name="Utterback T.R."/>
            <person name="Shu C.L."/>
            <person name="Osoegawa K."/>
            <person name="de Jong P.J."/>
            <person name="Hrdy I."/>
            <person name="Horvathova L."/>
            <person name="Zubacova Z."/>
            <person name="Dolezal P."/>
            <person name="Malik S.B."/>
            <person name="Logsdon J.M. Jr."/>
            <person name="Henze K."/>
            <person name="Gupta A."/>
            <person name="Wang C.C."/>
            <person name="Dunne R.L."/>
            <person name="Upcroft J.A."/>
            <person name="Upcroft P."/>
            <person name="White O."/>
            <person name="Salzberg S.L."/>
            <person name="Tang P."/>
            <person name="Chiu C.-H."/>
            <person name="Lee Y.-S."/>
            <person name="Embley T.M."/>
            <person name="Coombs G.H."/>
            <person name="Mottram J.C."/>
            <person name="Tachezy J."/>
            <person name="Fraser-Liggett C.M."/>
            <person name="Johnson P.J."/>
        </authorList>
    </citation>
    <scope>NUCLEOTIDE SEQUENCE [LARGE SCALE GENOMIC DNA]</scope>
    <source>
        <strain evidence="9">G3</strain>
    </source>
</reference>
<dbReference type="InterPro" id="IPR035969">
    <property type="entry name" value="Rab-GAP_TBC_sf"/>
</dbReference>
<dbReference type="GO" id="GO:0012505">
    <property type="term" value="C:endomembrane system"/>
    <property type="evidence" value="ECO:0007669"/>
    <property type="project" value="UniProtKB-SubCell"/>
</dbReference>
<evidence type="ECO:0000313" key="10">
    <source>
        <dbReference type="Proteomes" id="UP000001542"/>
    </source>
</evidence>
<dbReference type="RefSeq" id="XP_001321006.1">
    <property type="nucleotide sequence ID" value="XM_001320971.1"/>
</dbReference>
<comment type="subcellular location">
    <subcellularLocation>
        <location evidence="1">Cytoplasmic vesicle membrane</location>
    </subcellularLocation>
    <subcellularLocation>
        <location evidence="2">Endomembrane system</location>
        <topology evidence="2">Peripheral membrane protein</topology>
    </subcellularLocation>
    <subcellularLocation>
        <location evidence="6">Synapse</location>
    </subcellularLocation>
</comment>
<accession>A2EEY5</accession>
<evidence type="ECO:0000256" key="1">
    <source>
        <dbReference type="ARBA" id="ARBA00004156"/>
    </source>
</evidence>
<dbReference type="STRING" id="5722.A2EEY5"/>
<keyword evidence="10" id="KW-1185">Reference proteome</keyword>
<dbReference type="PROSITE" id="PS50086">
    <property type="entry name" value="TBC_RABGAP"/>
    <property type="match status" value="1"/>
</dbReference>
<dbReference type="InterPro" id="IPR006571">
    <property type="entry name" value="TLDc_dom"/>
</dbReference>
<dbReference type="SMR" id="A2EEY5"/>
<evidence type="ECO:0000256" key="5">
    <source>
        <dbReference type="ARBA" id="ARBA00023329"/>
    </source>
</evidence>
<evidence type="ECO:0000256" key="4">
    <source>
        <dbReference type="ARBA" id="ARBA00023136"/>
    </source>
</evidence>